<evidence type="ECO:0000256" key="2">
    <source>
        <dbReference type="ARBA" id="ARBA00022670"/>
    </source>
</evidence>
<feature type="compositionally biased region" description="Polar residues" evidence="5">
    <location>
        <begin position="374"/>
        <end position="383"/>
    </location>
</feature>
<gene>
    <name evidence="7" type="ORF">S01H1_05457</name>
</gene>
<dbReference type="AlphaFoldDB" id="X0TC64"/>
<accession>X0TC64</accession>
<keyword evidence="2" id="KW-0645">Protease</keyword>
<dbReference type="GO" id="GO:0004252">
    <property type="term" value="F:serine-type endopeptidase activity"/>
    <property type="evidence" value="ECO:0007669"/>
    <property type="project" value="InterPro"/>
</dbReference>
<dbReference type="PANTHER" id="PTHR43806:SF11">
    <property type="entry name" value="CEREVISIN-RELATED"/>
    <property type="match status" value="1"/>
</dbReference>
<dbReference type="PROSITE" id="PS51892">
    <property type="entry name" value="SUBTILASE"/>
    <property type="match status" value="1"/>
</dbReference>
<comment type="caution">
    <text evidence="7">The sequence shown here is derived from an EMBL/GenBank/DDBJ whole genome shotgun (WGS) entry which is preliminary data.</text>
</comment>
<evidence type="ECO:0000313" key="7">
    <source>
        <dbReference type="EMBL" id="GAF73655.1"/>
    </source>
</evidence>
<evidence type="ECO:0000256" key="4">
    <source>
        <dbReference type="ARBA" id="ARBA00022825"/>
    </source>
</evidence>
<dbReference type="InterPro" id="IPR050131">
    <property type="entry name" value="Peptidase_S8_subtilisin-like"/>
</dbReference>
<dbReference type="EMBL" id="BARS01002843">
    <property type="protein sequence ID" value="GAF73655.1"/>
    <property type="molecule type" value="Genomic_DNA"/>
</dbReference>
<dbReference type="InterPro" id="IPR036852">
    <property type="entry name" value="Peptidase_S8/S53_dom_sf"/>
</dbReference>
<dbReference type="Pfam" id="PF00082">
    <property type="entry name" value="Peptidase_S8"/>
    <property type="match status" value="1"/>
</dbReference>
<dbReference type="InterPro" id="IPR000209">
    <property type="entry name" value="Peptidase_S8/S53_dom"/>
</dbReference>
<dbReference type="Gene3D" id="3.40.50.200">
    <property type="entry name" value="Peptidase S8/S53 domain"/>
    <property type="match status" value="1"/>
</dbReference>
<evidence type="ECO:0000256" key="1">
    <source>
        <dbReference type="ARBA" id="ARBA00011073"/>
    </source>
</evidence>
<reference evidence="7" key="1">
    <citation type="journal article" date="2014" name="Front. Microbiol.">
        <title>High frequency of phylogenetically diverse reductive dehalogenase-homologous genes in deep subseafloor sedimentary metagenomes.</title>
        <authorList>
            <person name="Kawai M."/>
            <person name="Futagami T."/>
            <person name="Toyoda A."/>
            <person name="Takaki Y."/>
            <person name="Nishi S."/>
            <person name="Hori S."/>
            <person name="Arai W."/>
            <person name="Tsubouchi T."/>
            <person name="Morono Y."/>
            <person name="Uchiyama I."/>
            <person name="Ito T."/>
            <person name="Fujiyama A."/>
            <person name="Inagaki F."/>
            <person name="Takami H."/>
        </authorList>
    </citation>
    <scope>NUCLEOTIDE SEQUENCE</scope>
    <source>
        <strain evidence="7">Expedition CK06-06</strain>
    </source>
</reference>
<feature type="compositionally biased region" description="Basic and acidic residues" evidence="5">
    <location>
        <begin position="386"/>
        <end position="395"/>
    </location>
</feature>
<evidence type="ECO:0000256" key="5">
    <source>
        <dbReference type="SAM" id="MobiDB-lite"/>
    </source>
</evidence>
<evidence type="ECO:0000259" key="6">
    <source>
        <dbReference type="Pfam" id="PF00082"/>
    </source>
</evidence>
<dbReference type="PANTHER" id="PTHR43806">
    <property type="entry name" value="PEPTIDASE S8"/>
    <property type="match status" value="1"/>
</dbReference>
<dbReference type="GO" id="GO:0006508">
    <property type="term" value="P:proteolysis"/>
    <property type="evidence" value="ECO:0007669"/>
    <property type="project" value="UniProtKB-KW"/>
</dbReference>
<dbReference type="SUPFAM" id="SSF52743">
    <property type="entry name" value="Subtilisin-like"/>
    <property type="match status" value="1"/>
</dbReference>
<keyword evidence="4" id="KW-0720">Serine protease</keyword>
<keyword evidence="3" id="KW-0378">Hydrolase</keyword>
<evidence type="ECO:0000256" key="3">
    <source>
        <dbReference type="ARBA" id="ARBA00022801"/>
    </source>
</evidence>
<feature type="domain" description="Peptidase S8/S53" evidence="6">
    <location>
        <begin position="180"/>
        <end position="401"/>
    </location>
</feature>
<protein>
    <recommendedName>
        <fullName evidence="6">Peptidase S8/S53 domain-containing protein</fullName>
    </recommendedName>
</protein>
<feature type="region of interest" description="Disordered" evidence="5">
    <location>
        <begin position="374"/>
        <end position="403"/>
    </location>
</feature>
<comment type="similarity">
    <text evidence="1">Belongs to the peptidase S8 family.</text>
</comment>
<name>X0TC64_9ZZZZ</name>
<organism evidence="7">
    <name type="scientific">marine sediment metagenome</name>
    <dbReference type="NCBI Taxonomy" id="412755"/>
    <lineage>
        <taxon>unclassified sequences</taxon>
        <taxon>metagenomes</taxon>
        <taxon>ecological metagenomes</taxon>
    </lineage>
</organism>
<proteinExistence type="inferred from homology"/>
<feature type="non-terminal residue" evidence="7">
    <location>
        <position position="403"/>
    </location>
</feature>
<sequence length="403" mass="43779">MFKPTRAILFLVLLLVLFSTHQQIPAAPAAWQAKVDNWVLTSAQSGETEFLVYLTEQADLSGAEELKTKHEKGSYVYAELRKAAARTQKPLLATLSKMGVEHRSYWIANMIWVRGDLKIVDTLAKRNDVAHIYANPSVHLDLPIITPHREGEFTKNTPSTVEWNISKVGAPQVWDAGFTGNGVVIGGQDTGYDWEHPALKSQYRGWNGTSEDHNYNWHDAIHSGGGDCGPDSPEPCDDFWHGTHTMGTMVGDDGAGEQIGMAPGARWIGCRNMDQGVGTPATYSECFEWFIAPTKLDGENPNPDQAPDVINNSWYCPPSEGCNWDSLLPVVNNTRAAGIVVVVSAGNFGVNGCGSVDYPPAIYDSSFTVGATDSSDNITSFSSRGPADHTNRLKPDISAPGQG</sequence>